<dbReference type="VEuPathDB" id="GiardiaDB:QR46_1728"/>
<evidence type="ECO:0000313" key="1">
    <source>
        <dbReference type="EMBL" id="KWX14283.1"/>
    </source>
</evidence>
<gene>
    <name evidence="1" type="ORF">QR46_1728</name>
</gene>
<dbReference type="AlphaFoldDB" id="A0A132NW47"/>
<dbReference type="EMBL" id="JXTI01000038">
    <property type="protein sequence ID" value="KWX14283.1"/>
    <property type="molecule type" value="Genomic_DNA"/>
</dbReference>
<accession>A0A132NW47</accession>
<sequence>MVSDVEPSIFSSSLASTNTNLTNVSIRRGSRPSKMAGFLNDIPEWSRPEYKLFIREPFKDQRDIDPRDWDVRLEFYVKQIPRYAAYSSAMILRGRELVELFKTCPRNIAVAMRKLHAKGVVTPYSRFGINDDRTLLQKLMWWKKSVPDDVLEDPDTEWVFVHLFRDQLGQIGQFLRSHYAHRVLTTADLRNLLSLSGMNKFIDSSDTVRLLKANNDVLIPIFENGDILMGWVFTL</sequence>
<proteinExistence type="predicted"/>
<dbReference type="OrthoDB" id="10250120at2759"/>
<evidence type="ECO:0000313" key="2">
    <source>
        <dbReference type="Proteomes" id="UP000070089"/>
    </source>
</evidence>
<dbReference type="Proteomes" id="UP000070089">
    <property type="component" value="Unassembled WGS sequence"/>
</dbReference>
<comment type="caution">
    <text evidence="1">The sequence shown here is derived from an EMBL/GenBank/DDBJ whole genome shotgun (WGS) entry which is preliminary data.</text>
</comment>
<protein>
    <submittedName>
        <fullName evidence="1">Uncharacterized protein</fullName>
    </submittedName>
</protein>
<reference evidence="1 2" key="1">
    <citation type="journal article" date="2015" name="Mol. Biochem. Parasitol.">
        <title>Identification of polymorphic genes for use in assemblage B genotyping assays through comparative genomics of multiple assemblage B Giardia duodenalis isolates.</title>
        <authorList>
            <person name="Wielinga C."/>
            <person name="Thompson R.C."/>
            <person name="Monis P."/>
            <person name="Ryan U."/>
        </authorList>
    </citation>
    <scope>NUCLEOTIDE SEQUENCE [LARGE SCALE GENOMIC DNA]</scope>
    <source>
        <strain evidence="1 2">BAH15c1</strain>
    </source>
</reference>
<organism evidence="1 2">
    <name type="scientific">Giardia duodenalis assemblage B</name>
    <dbReference type="NCBI Taxonomy" id="1394984"/>
    <lineage>
        <taxon>Eukaryota</taxon>
        <taxon>Metamonada</taxon>
        <taxon>Diplomonadida</taxon>
        <taxon>Hexamitidae</taxon>
        <taxon>Giardiinae</taxon>
        <taxon>Giardia</taxon>
    </lineage>
</organism>
<name>A0A132NW47_GIAIN</name>